<keyword evidence="1" id="KW-0547">Nucleotide-binding</keyword>
<evidence type="ECO:0000313" key="6">
    <source>
        <dbReference type="Proteomes" id="UP000001285"/>
    </source>
</evidence>
<evidence type="ECO:0000259" key="4">
    <source>
        <dbReference type="PROSITE" id="PS50893"/>
    </source>
</evidence>
<accession>G2KTR1</accession>
<evidence type="ECO:0000313" key="5">
    <source>
        <dbReference type="EMBL" id="AEN99164.1"/>
    </source>
</evidence>
<dbReference type="FunFam" id="3.40.50.300:FF:000011">
    <property type="entry name" value="Putative ABC transporter ATP-binding component"/>
    <property type="match status" value="1"/>
</dbReference>
<dbReference type="PANTHER" id="PTHR42855:SF1">
    <property type="entry name" value="ABC TRANSPORTER DOMAIN-CONTAINING PROTEIN"/>
    <property type="match status" value="1"/>
</dbReference>
<dbReference type="Pfam" id="PF16326">
    <property type="entry name" value="ABC_tran_CTD"/>
    <property type="match status" value="1"/>
</dbReference>
<keyword evidence="3" id="KW-0175">Coiled coil</keyword>
<dbReference type="STRING" id="714313.LSA_07510"/>
<evidence type="ECO:0000256" key="2">
    <source>
        <dbReference type="ARBA" id="ARBA00022840"/>
    </source>
</evidence>
<dbReference type="PANTHER" id="PTHR42855">
    <property type="entry name" value="ABC TRANSPORTER ATP-BINDING SUBUNIT"/>
    <property type="match status" value="1"/>
</dbReference>
<dbReference type="InterPro" id="IPR003439">
    <property type="entry name" value="ABC_transporter-like_ATP-bd"/>
</dbReference>
<dbReference type="InterPro" id="IPR003593">
    <property type="entry name" value="AAA+_ATPase"/>
</dbReference>
<dbReference type="EMBL" id="CP002461">
    <property type="protein sequence ID" value="AEN99164.1"/>
    <property type="molecule type" value="Genomic_DNA"/>
</dbReference>
<dbReference type="InterPro" id="IPR032524">
    <property type="entry name" value="ABC_tran_C"/>
</dbReference>
<dbReference type="GO" id="GO:0003677">
    <property type="term" value="F:DNA binding"/>
    <property type="evidence" value="ECO:0007669"/>
    <property type="project" value="InterPro"/>
</dbReference>
<organism evidence="5 6">
    <name type="scientific">Fructilactobacillus sanfranciscensis (strain TMW 1.1304)</name>
    <name type="common">Lactobacillus sanfranciscensis</name>
    <dbReference type="NCBI Taxonomy" id="714313"/>
    <lineage>
        <taxon>Bacteria</taxon>
        <taxon>Bacillati</taxon>
        <taxon>Bacillota</taxon>
        <taxon>Bacilli</taxon>
        <taxon>Lactobacillales</taxon>
        <taxon>Lactobacillaceae</taxon>
        <taxon>Fructilactobacillus</taxon>
    </lineage>
</organism>
<dbReference type="CDD" id="cd03221">
    <property type="entry name" value="ABCF_EF-3"/>
    <property type="match status" value="2"/>
</dbReference>
<dbReference type="AlphaFoldDB" id="G2KTR1"/>
<dbReference type="GO" id="GO:0016887">
    <property type="term" value="F:ATP hydrolysis activity"/>
    <property type="evidence" value="ECO:0007669"/>
    <property type="project" value="InterPro"/>
</dbReference>
<evidence type="ECO:0000256" key="3">
    <source>
        <dbReference type="SAM" id="Coils"/>
    </source>
</evidence>
<dbReference type="eggNOG" id="COG0488">
    <property type="taxonomic scope" value="Bacteria"/>
</dbReference>
<gene>
    <name evidence="5" type="primary">yfmR</name>
    <name evidence="5" type="ordered locus">LSA_07510</name>
</gene>
<protein>
    <submittedName>
        <fullName evidence="5">Uncharacterized ABC transporter ATP-binding protein yfmR</fullName>
    </submittedName>
</protein>
<feature type="domain" description="ABC transporter" evidence="4">
    <location>
        <begin position="326"/>
        <end position="544"/>
    </location>
</feature>
<feature type="domain" description="ABC transporter" evidence="4">
    <location>
        <begin position="9"/>
        <end position="260"/>
    </location>
</feature>
<keyword evidence="6" id="KW-1185">Reference proteome</keyword>
<dbReference type="GO" id="GO:0005524">
    <property type="term" value="F:ATP binding"/>
    <property type="evidence" value="ECO:0007669"/>
    <property type="project" value="UniProtKB-KW"/>
</dbReference>
<reference evidence="5 6" key="1">
    <citation type="journal article" date="2011" name="Microb. Cell Fact.">
        <title>Genomic analysis reveals Lactobacillus sanfranciscensis as stable element in traditional sourdoughs.</title>
        <authorList>
            <person name="Vogel R.F."/>
            <person name="Pavlovic M."/>
            <person name="Ehrmann M.A."/>
            <person name="Wiezer A."/>
            <person name="Liesegang H."/>
            <person name="Offschanka S."/>
            <person name="Voget S."/>
            <person name="Angelov A."/>
            <person name="Bocker G."/>
            <person name="Liebl W."/>
        </authorList>
    </citation>
    <scope>NUCLEOTIDE SEQUENCE [LARGE SCALE GENOMIC DNA]</scope>
    <source>
        <strain evidence="5 6">TMW 1.1304</strain>
    </source>
</reference>
<dbReference type="KEGG" id="lsn:LSA_07510"/>
<evidence type="ECO:0000256" key="1">
    <source>
        <dbReference type="ARBA" id="ARBA00022741"/>
    </source>
</evidence>
<dbReference type="Gene3D" id="1.10.287.380">
    <property type="entry name" value="Valyl-tRNA synthetase, C-terminal domain"/>
    <property type="match status" value="1"/>
</dbReference>
<sequence length="635" mass="72650">MEVVMVETLRADKLTKTYGEKVLFKNLDFIINENDRIGLIGTNGSGKSSLLNAIAETDHDFTGNIITSKAYRIGYLQQQPDLPEDMTVMESVFAGKQKVFKIIRHYEDALNDYSNHPDNQEFERRYLAAEAKMNEDDAWNTESRVKTILTQLKITNMDQKIGTMSGGQQKRVGLAQVLIQSPNLLLLDEPTNHLDFDSIDWLEQYLSSYKGSLIVVTHDRYFLDQVSNHIWELSFGGLYEYPGNYQTYVAKKAELVDEQLATSHKEQQLYKQELKWMKTGAKARSTKQNARIERFNQLEDKVKEGTPLDGELDIAMGQQRLGKKVIEINHVSLEIANKPILRDFSMLIQNGQRIGISGENGAGKSSLLNAIAGILPIQSGSIEIGETVKMAYYTQQMETIPEDKRVISYLTDIGQNIVDADGNKISVTNLLEQFLFPKFMHGTLIRKLSGGEKRRLYLLKLLMEQPNVLLLDEPTNNLDIATLTVLEDYIKHFNGTTITVSHDRYFLNKVADRLLIFEGNTKIERYNGIFTDYLSSKKEKKVRNETKVKLDNKVEARSNSTKKKTKLTYAEKIEFDGIEAKIEKNENEIKQVTEEMQNNGEDYNKLAELQRKLDDLNKESDDLVARWEYLSEFAE</sequence>
<dbReference type="InterPro" id="IPR051309">
    <property type="entry name" value="ABCF_ATPase"/>
</dbReference>
<dbReference type="SMART" id="SM00382">
    <property type="entry name" value="AAA"/>
    <property type="match status" value="2"/>
</dbReference>
<dbReference type="Gene3D" id="3.40.50.300">
    <property type="entry name" value="P-loop containing nucleotide triphosphate hydrolases"/>
    <property type="match status" value="2"/>
</dbReference>
<dbReference type="PROSITE" id="PS00211">
    <property type="entry name" value="ABC_TRANSPORTER_1"/>
    <property type="match status" value="1"/>
</dbReference>
<dbReference type="Proteomes" id="UP000001285">
    <property type="component" value="Chromosome"/>
</dbReference>
<dbReference type="InterPro" id="IPR017871">
    <property type="entry name" value="ABC_transporter-like_CS"/>
</dbReference>
<dbReference type="InterPro" id="IPR037118">
    <property type="entry name" value="Val-tRNA_synth_C_sf"/>
</dbReference>
<dbReference type="SUPFAM" id="SSF52540">
    <property type="entry name" value="P-loop containing nucleoside triphosphate hydrolases"/>
    <property type="match status" value="2"/>
</dbReference>
<dbReference type="Pfam" id="PF00005">
    <property type="entry name" value="ABC_tran"/>
    <property type="match status" value="2"/>
</dbReference>
<dbReference type="Pfam" id="PF12848">
    <property type="entry name" value="ABC_tran_Xtn"/>
    <property type="match status" value="1"/>
</dbReference>
<proteinExistence type="predicted"/>
<feature type="coiled-coil region" evidence="3">
    <location>
        <begin position="575"/>
        <end position="626"/>
    </location>
</feature>
<dbReference type="PROSITE" id="PS50893">
    <property type="entry name" value="ABC_TRANSPORTER_2"/>
    <property type="match status" value="2"/>
</dbReference>
<dbReference type="InterPro" id="IPR032781">
    <property type="entry name" value="ABC_tran_Xtn"/>
</dbReference>
<name>G2KTR1_FRUST</name>
<keyword evidence="2 5" id="KW-0067">ATP-binding</keyword>
<dbReference type="HOGENOM" id="CLU_000604_36_0_9"/>
<dbReference type="InterPro" id="IPR027417">
    <property type="entry name" value="P-loop_NTPase"/>
</dbReference>